<dbReference type="InterPro" id="IPR000843">
    <property type="entry name" value="HTH_LacI"/>
</dbReference>
<dbReference type="OrthoDB" id="3226810at2"/>
<reference evidence="6 7" key="1">
    <citation type="submission" date="2019-07" db="EMBL/GenBank/DDBJ databases">
        <title>Full genome sequence of Humibacter sp. WJ7-1.</title>
        <authorList>
            <person name="Im W.-T."/>
        </authorList>
    </citation>
    <scope>NUCLEOTIDE SEQUENCE [LARGE SCALE GENOMIC DNA]</scope>
    <source>
        <strain evidence="6 7">WJ7-1</strain>
    </source>
</reference>
<dbReference type="GO" id="GO:0003700">
    <property type="term" value="F:DNA-binding transcription factor activity"/>
    <property type="evidence" value="ECO:0007669"/>
    <property type="project" value="TreeGrafter"/>
</dbReference>
<dbReference type="PRINTS" id="PR00036">
    <property type="entry name" value="HTHLACI"/>
</dbReference>
<proteinExistence type="predicted"/>
<protein>
    <submittedName>
        <fullName evidence="6">LacI family transcriptional regulator</fullName>
    </submittedName>
</protein>
<evidence type="ECO:0000313" key="7">
    <source>
        <dbReference type="Proteomes" id="UP000320216"/>
    </source>
</evidence>
<dbReference type="PROSITE" id="PS50932">
    <property type="entry name" value="HTH_LACI_2"/>
    <property type="match status" value="1"/>
</dbReference>
<dbReference type="SMART" id="SM00354">
    <property type="entry name" value="HTH_LACI"/>
    <property type="match status" value="1"/>
</dbReference>
<keyword evidence="2" id="KW-0238">DNA-binding</keyword>
<evidence type="ECO:0000259" key="5">
    <source>
        <dbReference type="PROSITE" id="PS50932"/>
    </source>
</evidence>
<dbReference type="Gene3D" id="3.40.50.2300">
    <property type="match status" value="2"/>
</dbReference>
<organism evidence="6 7">
    <name type="scientific">Humibacter ginsenosidimutans</name>
    <dbReference type="NCBI Taxonomy" id="2599293"/>
    <lineage>
        <taxon>Bacteria</taxon>
        <taxon>Bacillati</taxon>
        <taxon>Actinomycetota</taxon>
        <taxon>Actinomycetes</taxon>
        <taxon>Micrococcales</taxon>
        <taxon>Microbacteriaceae</taxon>
        <taxon>Humibacter</taxon>
    </lineage>
</organism>
<dbReference type="InterPro" id="IPR010982">
    <property type="entry name" value="Lambda_DNA-bd_dom_sf"/>
</dbReference>
<keyword evidence="7" id="KW-1185">Reference proteome</keyword>
<dbReference type="GO" id="GO:0000976">
    <property type="term" value="F:transcription cis-regulatory region binding"/>
    <property type="evidence" value="ECO:0007669"/>
    <property type="project" value="TreeGrafter"/>
</dbReference>
<gene>
    <name evidence="6" type="ORF">FPZ11_11950</name>
</gene>
<dbReference type="PROSITE" id="PS00356">
    <property type="entry name" value="HTH_LACI_1"/>
    <property type="match status" value="1"/>
</dbReference>
<dbReference type="RefSeq" id="WP_146321199.1">
    <property type="nucleotide sequence ID" value="NZ_CP042305.1"/>
</dbReference>
<dbReference type="Pfam" id="PF00356">
    <property type="entry name" value="LacI"/>
    <property type="match status" value="1"/>
</dbReference>
<dbReference type="PANTHER" id="PTHR30146:SF153">
    <property type="entry name" value="LACTOSE OPERON REPRESSOR"/>
    <property type="match status" value="1"/>
</dbReference>
<feature type="region of interest" description="Disordered" evidence="4">
    <location>
        <begin position="1"/>
        <end position="32"/>
    </location>
</feature>
<evidence type="ECO:0000313" key="6">
    <source>
        <dbReference type="EMBL" id="QDZ15378.1"/>
    </source>
</evidence>
<dbReference type="KEGG" id="huw:FPZ11_11950"/>
<sequence>MSDDSNGSERHHRTRGAAVTRGSGAHAPGGRNATIADVAERAGVSTATVSRVLNDNYPVARATKESVLDAVEALGYTANAHARALASAATRTVGIIINDMVDPFFSYVARGVEMEAASASRLCIVATAHGDPKRELDLIDQLREQRADAVIVVGGAYEDAAARRKMAERARALAAVGSVLVLCGRPSLGEGVPTKMVGYDNEGGAFALTEYLLSQGHRRILYLGGPPGLSTTMLRLDGYRRALRSRGIQPDESLIREGAFGRSFGLSEMREVLASELDYTAVFAANDLVAAGALQALTDAGLRVPEDVSLVGYDDIPQSFELSPRLTTVHVPLEEMGRQAVRLALSDDDAFGRHAADETVVGTHVVVRESVAAPRTA</sequence>
<dbReference type="PANTHER" id="PTHR30146">
    <property type="entry name" value="LACI-RELATED TRANSCRIPTIONAL REPRESSOR"/>
    <property type="match status" value="1"/>
</dbReference>
<dbReference type="AlphaFoldDB" id="A0A5B8M3K2"/>
<dbReference type="InterPro" id="IPR028082">
    <property type="entry name" value="Peripla_BP_I"/>
</dbReference>
<name>A0A5B8M3K2_9MICO</name>
<accession>A0A5B8M3K2</accession>
<evidence type="ECO:0000256" key="1">
    <source>
        <dbReference type="ARBA" id="ARBA00023015"/>
    </source>
</evidence>
<dbReference type="SUPFAM" id="SSF53822">
    <property type="entry name" value="Periplasmic binding protein-like I"/>
    <property type="match status" value="1"/>
</dbReference>
<evidence type="ECO:0000256" key="3">
    <source>
        <dbReference type="ARBA" id="ARBA00023163"/>
    </source>
</evidence>
<dbReference type="InterPro" id="IPR046335">
    <property type="entry name" value="LacI/GalR-like_sensor"/>
</dbReference>
<dbReference type="SUPFAM" id="SSF47413">
    <property type="entry name" value="lambda repressor-like DNA-binding domains"/>
    <property type="match status" value="1"/>
</dbReference>
<dbReference type="Gene3D" id="1.10.260.40">
    <property type="entry name" value="lambda repressor-like DNA-binding domains"/>
    <property type="match status" value="1"/>
</dbReference>
<dbReference type="Pfam" id="PF13377">
    <property type="entry name" value="Peripla_BP_3"/>
    <property type="match status" value="1"/>
</dbReference>
<keyword evidence="3" id="KW-0804">Transcription</keyword>
<evidence type="ECO:0000256" key="2">
    <source>
        <dbReference type="ARBA" id="ARBA00023125"/>
    </source>
</evidence>
<keyword evidence="1" id="KW-0805">Transcription regulation</keyword>
<evidence type="ECO:0000256" key="4">
    <source>
        <dbReference type="SAM" id="MobiDB-lite"/>
    </source>
</evidence>
<dbReference type="CDD" id="cd01392">
    <property type="entry name" value="HTH_LacI"/>
    <property type="match status" value="1"/>
</dbReference>
<dbReference type="CDD" id="cd06267">
    <property type="entry name" value="PBP1_LacI_sugar_binding-like"/>
    <property type="match status" value="1"/>
</dbReference>
<dbReference type="Proteomes" id="UP000320216">
    <property type="component" value="Chromosome"/>
</dbReference>
<feature type="domain" description="HTH lacI-type" evidence="5">
    <location>
        <begin position="33"/>
        <end position="87"/>
    </location>
</feature>
<dbReference type="EMBL" id="CP042305">
    <property type="protein sequence ID" value="QDZ15378.1"/>
    <property type="molecule type" value="Genomic_DNA"/>
</dbReference>